<keyword evidence="3" id="KW-1185">Reference proteome</keyword>
<dbReference type="Pfam" id="PF14291">
    <property type="entry name" value="DUF4371"/>
    <property type="match status" value="1"/>
</dbReference>
<evidence type="ECO:0000259" key="1">
    <source>
        <dbReference type="Pfam" id="PF14291"/>
    </source>
</evidence>
<dbReference type="PANTHER" id="PTHR45749:SF21">
    <property type="entry name" value="DUF4371 DOMAIN-CONTAINING PROTEIN"/>
    <property type="match status" value="1"/>
</dbReference>
<dbReference type="AlphaFoldDB" id="A0A6G0T1K5"/>
<dbReference type="PANTHER" id="PTHR45749">
    <property type="match status" value="1"/>
</dbReference>
<evidence type="ECO:0000313" key="2">
    <source>
        <dbReference type="EMBL" id="KAE9523787.1"/>
    </source>
</evidence>
<proteinExistence type="predicted"/>
<dbReference type="OrthoDB" id="6617658at2759"/>
<dbReference type="InterPro" id="IPR025398">
    <property type="entry name" value="DUF4371"/>
</dbReference>
<evidence type="ECO:0000313" key="3">
    <source>
        <dbReference type="Proteomes" id="UP000475862"/>
    </source>
</evidence>
<protein>
    <recommendedName>
        <fullName evidence="1">DUF4371 domain-containing protein</fullName>
    </recommendedName>
</protein>
<dbReference type="EMBL" id="VYZN01000076">
    <property type="protein sequence ID" value="KAE9523787.1"/>
    <property type="molecule type" value="Genomic_DNA"/>
</dbReference>
<sequence>MSLPVLPLLREKVYQEKSENREVLRCLLITLVLAKNCIAFRVLSKYSPCLTSYFSKLETSKKPEVNFLSKLRQNQLISCCASQVKKIIKLEIKESRFFNISMDSIFDLSRKEQISFIVRYINNDGNICERLLALKESAITTSVQIFYVFQNICTELSLDWVHLLVGQSYDGAQNMKGHQPLIFGALLIG</sequence>
<organism evidence="2 3">
    <name type="scientific">Aphis glycines</name>
    <name type="common">Soybean aphid</name>
    <dbReference type="NCBI Taxonomy" id="307491"/>
    <lineage>
        <taxon>Eukaryota</taxon>
        <taxon>Metazoa</taxon>
        <taxon>Ecdysozoa</taxon>
        <taxon>Arthropoda</taxon>
        <taxon>Hexapoda</taxon>
        <taxon>Insecta</taxon>
        <taxon>Pterygota</taxon>
        <taxon>Neoptera</taxon>
        <taxon>Paraneoptera</taxon>
        <taxon>Hemiptera</taxon>
        <taxon>Sternorrhyncha</taxon>
        <taxon>Aphidomorpha</taxon>
        <taxon>Aphidoidea</taxon>
        <taxon>Aphididae</taxon>
        <taxon>Aphidini</taxon>
        <taxon>Aphis</taxon>
        <taxon>Aphis</taxon>
    </lineage>
</organism>
<comment type="caution">
    <text evidence="2">The sequence shown here is derived from an EMBL/GenBank/DDBJ whole genome shotgun (WGS) entry which is preliminary data.</text>
</comment>
<reference evidence="2 3" key="1">
    <citation type="submission" date="2019-08" db="EMBL/GenBank/DDBJ databases">
        <title>The genome of the soybean aphid Biotype 1, its phylome, world population structure and adaptation to the North American continent.</title>
        <authorList>
            <person name="Giordano R."/>
            <person name="Donthu R.K."/>
            <person name="Hernandez A.G."/>
            <person name="Wright C.L."/>
            <person name="Zimin A.V."/>
        </authorList>
    </citation>
    <scope>NUCLEOTIDE SEQUENCE [LARGE SCALE GENOMIC DNA]</scope>
    <source>
        <tissue evidence="2">Whole aphids</tissue>
    </source>
</reference>
<feature type="domain" description="DUF4371" evidence="1">
    <location>
        <begin position="43"/>
        <end position="178"/>
    </location>
</feature>
<dbReference type="Proteomes" id="UP000475862">
    <property type="component" value="Unassembled WGS sequence"/>
</dbReference>
<name>A0A6G0T1K5_APHGL</name>
<accession>A0A6G0T1K5</accession>
<gene>
    <name evidence="2" type="ORF">AGLY_015847</name>
</gene>